<keyword evidence="3 7" id="KW-0812">Transmembrane</keyword>
<comment type="subcellular location">
    <subcellularLocation>
        <location evidence="1">Cell membrane</location>
        <topology evidence="1">Multi-pass membrane protein</topology>
    </subcellularLocation>
</comment>
<dbReference type="EMBL" id="CP119321">
    <property type="protein sequence ID" value="WEK12287.1"/>
    <property type="molecule type" value="Genomic_DNA"/>
</dbReference>
<evidence type="ECO:0000256" key="2">
    <source>
        <dbReference type="ARBA" id="ARBA00022475"/>
    </source>
</evidence>
<sequence>MSNRIVETRTVRTFGAPRRDRVQLMNLGLLGALLVVAIVLPYLGVTGFVISLVSTILIAATLAASVNFLAGNGGMVSLGHAGIAAASAYGAGWASREGFDPGMQVVFALGMTLAASLVYGLLSMRTSGIYFLMVTLAVGMLIYGLAFRLSSVTGGENGISGIERPEWMGSYWIYYYVVLAAFVAATAILYVVGNSPFGASLRGIRDSESRMRSLGYSVRSYKLGAFMISGTIAGLAGLLAVWHTHFVSPSSAGVDRSVHLIVMVILGGVGTLLGPLIGAAIVVLVENVLSSHVDRWPTILGLIFILVILFARAGIAGSTRKLFRRLRARRESAVSPPSPPPPGRSDTSVTPENNTAEQHQGKDLQ</sequence>
<reference evidence="8" key="1">
    <citation type="submission" date="2023-03" db="EMBL/GenBank/DDBJ databases">
        <title>Andean soil-derived lignocellulolytic bacterial consortium as a source of novel taxa and putative plastic-active enzymes.</title>
        <authorList>
            <person name="Diaz-Garcia L."/>
            <person name="Chuvochina M."/>
            <person name="Feuerriegel G."/>
            <person name="Bunk B."/>
            <person name="Sproer C."/>
            <person name="Streit W.R."/>
            <person name="Rodriguez L.M."/>
            <person name="Overmann J."/>
            <person name="Jimenez D.J."/>
        </authorList>
    </citation>
    <scope>NUCLEOTIDE SEQUENCE</scope>
    <source>
        <strain evidence="8">MAG 4610</strain>
    </source>
</reference>
<feature type="transmembrane region" description="Helical" evidence="7">
    <location>
        <begin position="296"/>
        <end position="315"/>
    </location>
</feature>
<evidence type="ECO:0000313" key="8">
    <source>
        <dbReference type="EMBL" id="WEK12287.1"/>
    </source>
</evidence>
<accession>A0AAJ5W0H8</accession>
<dbReference type="GO" id="GO:0015658">
    <property type="term" value="F:branched-chain amino acid transmembrane transporter activity"/>
    <property type="evidence" value="ECO:0007669"/>
    <property type="project" value="InterPro"/>
</dbReference>
<dbReference type="PANTHER" id="PTHR30482">
    <property type="entry name" value="HIGH-AFFINITY BRANCHED-CHAIN AMINO ACID TRANSPORT SYSTEM PERMEASE"/>
    <property type="match status" value="1"/>
</dbReference>
<evidence type="ECO:0000256" key="7">
    <source>
        <dbReference type="SAM" id="Phobius"/>
    </source>
</evidence>
<feature type="transmembrane region" description="Helical" evidence="7">
    <location>
        <begin position="171"/>
        <end position="192"/>
    </location>
</feature>
<evidence type="ECO:0000256" key="1">
    <source>
        <dbReference type="ARBA" id="ARBA00004651"/>
    </source>
</evidence>
<feature type="transmembrane region" description="Helical" evidence="7">
    <location>
        <begin position="258"/>
        <end position="284"/>
    </location>
</feature>
<keyword evidence="4 7" id="KW-1133">Transmembrane helix</keyword>
<feature type="transmembrane region" description="Helical" evidence="7">
    <location>
        <begin position="24"/>
        <end position="43"/>
    </location>
</feature>
<feature type="transmembrane region" description="Helical" evidence="7">
    <location>
        <begin position="49"/>
        <end position="70"/>
    </location>
</feature>
<dbReference type="AlphaFoldDB" id="A0AAJ5W0H8"/>
<evidence type="ECO:0000313" key="9">
    <source>
        <dbReference type="Proteomes" id="UP001213972"/>
    </source>
</evidence>
<gene>
    <name evidence="8" type="ORF">P0Y48_07280</name>
</gene>
<dbReference type="PANTHER" id="PTHR30482:SF17">
    <property type="entry name" value="ABC TRANSPORTER ATP-BINDING PROTEIN"/>
    <property type="match status" value="1"/>
</dbReference>
<evidence type="ECO:0000256" key="5">
    <source>
        <dbReference type="ARBA" id="ARBA00023136"/>
    </source>
</evidence>
<feature type="transmembrane region" description="Helical" evidence="7">
    <location>
        <begin position="105"/>
        <end position="122"/>
    </location>
</feature>
<dbReference type="CDD" id="cd06581">
    <property type="entry name" value="TM_PBP1_LivM_like"/>
    <property type="match status" value="1"/>
</dbReference>
<feature type="transmembrane region" description="Helical" evidence="7">
    <location>
        <begin position="223"/>
        <end position="246"/>
    </location>
</feature>
<dbReference type="InterPro" id="IPR043428">
    <property type="entry name" value="LivM-like"/>
</dbReference>
<dbReference type="Pfam" id="PF02653">
    <property type="entry name" value="BPD_transp_2"/>
    <property type="match status" value="1"/>
</dbReference>
<organism evidence="8 9">
    <name type="scientific">Candidatus Microbacterium phytovorans</name>
    <dbReference type="NCBI Taxonomy" id="3121374"/>
    <lineage>
        <taxon>Bacteria</taxon>
        <taxon>Bacillati</taxon>
        <taxon>Actinomycetota</taxon>
        <taxon>Actinomycetes</taxon>
        <taxon>Micrococcales</taxon>
        <taxon>Microbacteriaceae</taxon>
        <taxon>Microbacterium</taxon>
    </lineage>
</organism>
<keyword evidence="2" id="KW-1003">Cell membrane</keyword>
<dbReference type="InterPro" id="IPR001851">
    <property type="entry name" value="ABC_transp_permease"/>
</dbReference>
<feature type="transmembrane region" description="Helical" evidence="7">
    <location>
        <begin position="128"/>
        <end position="150"/>
    </location>
</feature>
<feature type="region of interest" description="Disordered" evidence="6">
    <location>
        <begin position="329"/>
        <end position="365"/>
    </location>
</feature>
<evidence type="ECO:0000256" key="4">
    <source>
        <dbReference type="ARBA" id="ARBA00022989"/>
    </source>
</evidence>
<dbReference type="GO" id="GO:0005886">
    <property type="term" value="C:plasma membrane"/>
    <property type="evidence" value="ECO:0007669"/>
    <property type="project" value="UniProtKB-SubCell"/>
</dbReference>
<dbReference type="Proteomes" id="UP001213972">
    <property type="component" value="Chromosome"/>
</dbReference>
<proteinExistence type="predicted"/>
<keyword evidence="5 7" id="KW-0472">Membrane</keyword>
<feature type="compositionally biased region" description="Polar residues" evidence="6">
    <location>
        <begin position="345"/>
        <end position="358"/>
    </location>
</feature>
<evidence type="ECO:0000256" key="3">
    <source>
        <dbReference type="ARBA" id="ARBA00022692"/>
    </source>
</evidence>
<name>A0AAJ5W0H8_9MICO</name>
<protein>
    <submittedName>
        <fullName evidence="8">Branched-chain amino acid ABC transporter permease</fullName>
    </submittedName>
</protein>
<evidence type="ECO:0000256" key="6">
    <source>
        <dbReference type="SAM" id="MobiDB-lite"/>
    </source>
</evidence>